<dbReference type="InterPro" id="IPR025110">
    <property type="entry name" value="AMP-bd_C"/>
</dbReference>
<dbReference type="PANTHER" id="PTHR43201:SF5">
    <property type="entry name" value="MEDIUM-CHAIN ACYL-COA LIGASE ACSF2, MITOCHONDRIAL"/>
    <property type="match status" value="1"/>
</dbReference>
<dbReference type="InterPro" id="IPR042099">
    <property type="entry name" value="ANL_N_sf"/>
</dbReference>
<gene>
    <name evidence="5" type="ORF">HRJ34_03665</name>
</gene>
<proteinExistence type="inferred from homology"/>
<dbReference type="Pfam" id="PF00501">
    <property type="entry name" value="AMP-binding"/>
    <property type="match status" value="1"/>
</dbReference>
<reference evidence="5" key="1">
    <citation type="submission" date="2020-07" db="EMBL/GenBank/DDBJ databases">
        <authorList>
            <person name="Camacho E."/>
        </authorList>
    </citation>
    <scope>NUCLEOTIDE SEQUENCE</scope>
    <source>
        <strain evidence="5">MPO218</strain>
    </source>
</reference>
<dbReference type="PANTHER" id="PTHR43201">
    <property type="entry name" value="ACYL-COA SYNTHETASE"/>
    <property type="match status" value="1"/>
</dbReference>
<protein>
    <submittedName>
        <fullName evidence="5">AMP-binding protein</fullName>
    </submittedName>
</protein>
<comment type="similarity">
    <text evidence="1">Belongs to the ATP-dependent AMP-binding enzyme family.</text>
</comment>
<dbReference type="GO" id="GO:0006631">
    <property type="term" value="P:fatty acid metabolic process"/>
    <property type="evidence" value="ECO:0007669"/>
    <property type="project" value="TreeGrafter"/>
</dbReference>
<accession>A0A975D5H5</accession>
<keyword evidence="2" id="KW-0436">Ligase</keyword>
<dbReference type="PROSITE" id="PS00455">
    <property type="entry name" value="AMP_BINDING"/>
    <property type="match status" value="1"/>
</dbReference>
<organism evidence="5 6">
    <name type="scientific">Rhizorhabdus wittichii</name>
    <dbReference type="NCBI Taxonomy" id="160791"/>
    <lineage>
        <taxon>Bacteria</taxon>
        <taxon>Pseudomonadati</taxon>
        <taxon>Pseudomonadota</taxon>
        <taxon>Alphaproteobacteria</taxon>
        <taxon>Sphingomonadales</taxon>
        <taxon>Sphingomonadaceae</taxon>
        <taxon>Rhizorhabdus</taxon>
    </lineage>
</organism>
<dbReference type="AlphaFoldDB" id="A0A975D5H5"/>
<evidence type="ECO:0000313" key="6">
    <source>
        <dbReference type="Proteomes" id="UP000664914"/>
    </source>
</evidence>
<reference evidence="5" key="2">
    <citation type="submission" date="2021-04" db="EMBL/GenBank/DDBJ databases">
        <title>Isolation and genomic analysis of the ibuprofen-degrading bacterium Sphingomonas strain MPO218.</title>
        <authorList>
            <person name="Aulestia M."/>
            <person name="Flores A."/>
            <person name="Mangas E.L."/>
            <person name="Perez-Pulido A.J."/>
            <person name="Santero E."/>
            <person name="Camacho E.M."/>
        </authorList>
    </citation>
    <scope>NUCLEOTIDE SEQUENCE</scope>
    <source>
        <strain evidence="5">MPO218</strain>
    </source>
</reference>
<dbReference type="Pfam" id="PF13193">
    <property type="entry name" value="AMP-binding_C"/>
    <property type="match status" value="1"/>
</dbReference>
<dbReference type="InterPro" id="IPR000873">
    <property type="entry name" value="AMP-dep_synth/lig_dom"/>
</dbReference>
<evidence type="ECO:0000259" key="4">
    <source>
        <dbReference type="Pfam" id="PF13193"/>
    </source>
</evidence>
<dbReference type="InterPro" id="IPR045851">
    <property type="entry name" value="AMP-bd_C_sf"/>
</dbReference>
<dbReference type="RefSeq" id="WP_208633376.1">
    <property type="nucleotide sequence ID" value="NZ_CP059319.1"/>
</dbReference>
<evidence type="ECO:0000256" key="2">
    <source>
        <dbReference type="ARBA" id="ARBA00022598"/>
    </source>
</evidence>
<evidence type="ECO:0000256" key="1">
    <source>
        <dbReference type="ARBA" id="ARBA00006432"/>
    </source>
</evidence>
<evidence type="ECO:0000313" key="5">
    <source>
        <dbReference type="EMBL" id="QTH22631.1"/>
    </source>
</evidence>
<feature type="domain" description="AMP-binding enzyme C-terminal" evidence="4">
    <location>
        <begin position="442"/>
        <end position="517"/>
    </location>
</feature>
<dbReference type="Gene3D" id="3.40.50.12780">
    <property type="entry name" value="N-terminal domain of ligase-like"/>
    <property type="match status" value="1"/>
</dbReference>
<dbReference type="Proteomes" id="UP000664914">
    <property type="component" value="Chromosome"/>
</dbReference>
<feature type="domain" description="AMP-dependent synthetase/ligase" evidence="3">
    <location>
        <begin position="26"/>
        <end position="391"/>
    </location>
</feature>
<sequence>MDDAASPHFSGLTISLDHTLPALIAHVAAAYGDTPFVVGEDGRATSFAAFRDRADRLAAALVAHGVAYGDRVAIWAPNSPEWMVAASAIESIGAIMVPINTRFKGAEALYALGKTRARVLFTVAGFLGNDYAAMLRQAGGGAGVVHPVAALPNLREIILLDDASLAAFEADRCDDAALAARIAAVRPDSIADILFTSGTTGFPKGAMHDHGQALWMVANWNRSNDLRAGDRALIVNPFFHSFGYRSGWVSGLVAGMTVFPVASFDPEAVLKLIERGRISVLMGPPTIFTTLMEHPRFGAYDISSLRVGHTGAANVPVDLIRAGREMFGFDLFLTSFGQTETTALVTVNYPDSDFETIARTVGVPLPGVEVRIAEESGELLVRGPNVMRGYFEDPEQTAATIDAEGWLHTGDVACLNADGTVRILDRLKDVVIVGGFNAYPAEIEHVLRAHPAVADVCVIGWPDDRMGEVCAACVIPRPGAALSLAELTAWSRERMANYKVPRHLFLVEDFPRTPLGKIQKFVLRDQLVGDVVPA</sequence>
<dbReference type="InterPro" id="IPR020845">
    <property type="entry name" value="AMP-binding_CS"/>
</dbReference>
<evidence type="ECO:0000259" key="3">
    <source>
        <dbReference type="Pfam" id="PF00501"/>
    </source>
</evidence>
<name>A0A975D5H5_9SPHN</name>
<dbReference type="GO" id="GO:0031956">
    <property type="term" value="F:medium-chain fatty acid-CoA ligase activity"/>
    <property type="evidence" value="ECO:0007669"/>
    <property type="project" value="TreeGrafter"/>
</dbReference>
<dbReference type="SUPFAM" id="SSF56801">
    <property type="entry name" value="Acetyl-CoA synthetase-like"/>
    <property type="match status" value="1"/>
</dbReference>
<dbReference type="EMBL" id="CP059319">
    <property type="protein sequence ID" value="QTH22631.1"/>
    <property type="molecule type" value="Genomic_DNA"/>
</dbReference>
<dbReference type="Gene3D" id="3.30.300.30">
    <property type="match status" value="1"/>
</dbReference>